<dbReference type="Proteomes" id="UP000011115">
    <property type="component" value="Unassembled WGS sequence"/>
</dbReference>
<comment type="subcellular location">
    <subcellularLocation>
        <location evidence="1">Endomembrane system</location>
        <topology evidence="1">Multi-pass membrane protein</topology>
    </subcellularLocation>
</comment>
<dbReference type="Gramene" id="PGSC0003DMT400035727">
    <property type="protein sequence ID" value="PGSC0003DMT400035727"/>
    <property type="gene ID" value="PGSC0003DMG400013741"/>
</dbReference>
<evidence type="ECO:0000256" key="4">
    <source>
        <dbReference type="ARBA" id="ARBA00022989"/>
    </source>
</evidence>
<dbReference type="AlphaFoldDB" id="M1B2Q7"/>
<keyword evidence="5 7" id="KW-0472">Membrane</keyword>
<dbReference type="InterPro" id="IPR052222">
    <property type="entry name" value="DESIGUAL"/>
</dbReference>
<reference evidence="9" key="1">
    <citation type="journal article" date="2011" name="Nature">
        <title>Genome sequence and analysis of the tuber crop potato.</title>
        <authorList>
            <consortium name="The Potato Genome Sequencing Consortium"/>
        </authorList>
    </citation>
    <scope>NUCLEOTIDE SEQUENCE [LARGE SCALE GENOMIC DNA]</scope>
    <source>
        <strain evidence="9">cv. DM1-3 516 R44</strain>
    </source>
</reference>
<dbReference type="Pfam" id="PF06749">
    <property type="entry name" value="DUF1218"/>
    <property type="match status" value="1"/>
</dbReference>
<keyword evidence="9" id="KW-1185">Reference proteome</keyword>
<proteinExistence type="inferred from homology"/>
<evidence type="ECO:0000313" key="9">
    <source>
        <dbReference type="Proteomes" id="UP000011115"/>
    </source>
</evidence>
<dbReference type="PANTHER" id="PTHR31769">
    <property type="entry name" value="OS07G0462200 PROTEIN-RELATED"/>
    <property type="match status" value="1"/>
</dbReference>
<name>M1B2Q7_SOLTU</name>
<evidence type="ECO:0000313" key="8">
    <source>
        <dbReference type="EnsemblPlants" id="PGSC0003DMT400035727"/>
    </source>
</evidence>
<feature type="transmembrane region" description="Helical" evidence="7">
    <location>
        <begin position="29"/>
        <end position="49"/>
    </location>
</feature>
<organism evidence="8 9">
    <name type="scientific">Solanum tuberosum</name>
    <name type="common">Potato</name>
    <dbReference type="NCBI Taxonomy" id="4113"/>
    <lineage>
        <taxon>Eukaryota</taxon>
        <taxon>Viridiplantae</taxon>
        <taxon>Streptophyta</taxon>
        <taxon>Embryophyta</taxon>
        <taxon>Tracheophyta</taxon>
        <taxon>Spermatophyta</taxon>
        <taxon>Magnoliopsida</taxon>
        <taxon>eudicotyledons</taxon>
        <taxon>Gunneridae</taxon>
        <taxon>Pentapetalae</taxon>
        <taxon>asterids</taxon>
        <taxon>lamiids</taxon>
        <taxon>Solanales</taxon>
        <taxon>Solanaceae</taxon>
        <taxon>Solanoideae</taxon>
        <taxon>Solaneae</taxon>
        <taxon>Solanum</taxon>
    </lineage>
</organism>
<protein>
    <submittedName>
        <fullName evidence="8">Uncharacterized protein</fullName>
    </submittedName>
</protein>
<comment type="similarity">
    <text evidence="6">Belongs to the DESIGUAL family.</text>
</comment>
<dbReference type="OMA" id="TYYISAT"/>
<evidence type="ECO:0000256" key="6">
    <source>
        <dbReference type="ARBA" id="ARBA00029467"/>
    </source>
</evidence>
<dbReference type="InParanoid" id="M1B2Q7"/>
<evidence type="ECO:0000256" key="2">
    <source>
        <dbReference type="ARBA" id="ARBA00022692"/>
    </source>
</evidence>
<evidence type="ECO:0000256" key="1">
    <source>
        <dbReference type="ARBA" id="ARBA00004127"/>
    </source>
</evidence>
<evidence type="ECO:0000256" key="7">
    <source>
        <dbReference type="SAM" id="Phobius"/>
    </source>
</evidence>
<reference evidence="8" key="2">
    <citation type="submission" date="2015-06" db="UniProtKB">
        <authorList>
            <consortium name="EnsemblPlants"/>
        </authorList>
    </citation>
    <scope>IDENTIFICATION</scope>
    <source>
        <strain evidence="8">DM1-3 516 R44</strain>
    </source>
</reference>
<dbReference type="InterPro" id="IPR009606">
    <property type="entry name" value="DEAL/Modifying_wall_lignin1/2"/>
</dbReference>
<accession>M1B2Q7</accession>
<dbReference type="PaxDb" id="4113-PGSC0003DMT400035727"/>
<dbReference type="EnsemblPlants" id="PGSC0003DMT400035727">
    <property type="protein sequence ID" value="PGSC0003DMT400035727"/>
    <property type="gene ID" value="PGSC0003DMG400013741"/>
</dbReference>
<dbReference type="HOGENOM" id="CLU_3018034_0_0_1"/>
<sequence length="56" mass="5935">MAVGMGMLVIGTMSNNKSRSSCGLLHHHFFSIGGILCFVHAIFSVAFYATSTVTIA</sequence>
<keyword evidence="3" id="KW-0732">Signal</keyword>
<keyword evidence="4 7" id="KW-1133">Transmembrane helix</keyword>
<evidence type="ECO:0000256" key="5">
    <source>
        <dbReference type="ARBA" id="ARBA00023136"/>
    </source>
</evidence>
<dbReference type="GO" id="GO:0012505">
    <property type="term" value="C:endomembrane system"/>
    <property type="evidence" value="ECO:0007669"/>
    <property type="project" value="UniProtKB-SubCell"/>
</dbReference>
<keyword evidence="2 7" id="KW-0812">Transmembrane</keyword>
<evidence type="ECO:0000256" key="3">
    <source>
        <dbReference type="ARBA" id="ARBA00022729"/>
    </source>
</evidence>